<feature type="active site" evidence="9">
    <location>
        <position position="22"/>
    </location>
</feature>
<dbReference type="GO" id="GO:0016743">
    <property type="term" value="F:carboxyl- or carbamoyltransferase activity"/>
    <property type="evidence" value="ECO:0007669"/>
    <property type="project" value="UniProtKB-UniRule"/>
</dbReference>
<reference evidence="12" key="1">
    <citation type="submission" date="2015-10" db="EMBL/GenBank/DDBJ databases">
        <title>Description of Candidatus Tenderia electrophaga gen. nov, sp. nov., an Uncultivated Electroautotroph from a Biocathode Enrichment.</title>
        <authorList>
            <person name="Eddie B.J."/>
            <person name="Malanoski A.P."/>
            <person name="Wang Z."/>
            <person name="Hall R.J."/>
            <person name="Oh S.D."/>
            <person name="Heiner C."/>
            <person name="Lin B."/>
            <person name="Strycharz-Glaven S.M."/>
        </authorList>
    </citation>
    <scope>NUCLEOTIDE SEQUENCE [LARGE SCALE GENOMIC DNA]</scope>
    <source>
        <strain evidence="12">NRL1</strain>
    </source>
</reference>
<dbReference type="KEGG" id="tee:Tel_07250"/>
<dbReference type="InterPro" id="IPR055128">
    <property type="entry name" value="HypF_C_2"/>
</dbReference>
<dbReference type="InterPro" id="IPR051060">
    <property type="entry name" value="Carbamoyltrans_HypF-like"/>
</dbReference>
<dbReference type="InterPro" id="IPR006070">
    <property type="entry name" value="Sua5-like_dom"/>
</dbReference>
<dbReference type="Gene3D" id="3.30.420.360">
    <property type="match status" value="1"/>
</dbReference>
<name>A0A0S2TCU3_9GAMM</name>
<dbReference type="Pfam" id="PF17788">
    <property type="entry name" value="HypF_C"/>
    <property type="match status" value="1"/>
</dbReference>
<dbReference type="InterPro" id="IPR017945">
    <property type="entry name" value="DHBP_synth_RibB-like_a/b_dom"/>
</dbReference>
<dbReference type="UniPathway" id="UPA00335"/>
<keyword evidence="3" id="KW-0436">Ligase</keyword>
<dbReference type="Proteomes" id="UP000055136">
    <property type="component" value="Chromosome"/>
</dbReference>
<evidence type="ECO:0000256" key="9">
    <source>
        <dbReference type="PROSITE-ProRule" id="PRU00520"/>
    </source>
</evidence>
<evidence type="ECO:0000256" key="2">
    <source>
        <dbReference type="ARBA" id="ARBA00008097"/>
    </source>
</evidence>
<protein>
    <recommendedName>
        <fullName evidence="8">Carbamoyltransferase HypF</fullName>
        <ecNumber evidence="8">6.2.-.-</ecNumber>
    </recommendedName>
</protein>
<dbReference type="Pfam" id="PF00708">
    <property type="entry name" value="Acylphosphatase"/>
    <property type="match status" value="1"/>
</dbReference>
<comment type="catalytic activity">
    <reaction evidence="7 8">
        <text>C-terminal L-cysteinyl-[HypE protein] + carbamoyl phosphate + ATP + H2O = C-terminal S-carboxamide-L-cysteinyl-[HypE protein] + AMP + phosphate + diphosphate + H(+)</text>
        <dbReference type="Rhea" id="RHEA:55636"/>
        <dbReference type="Rhea" id="RHEA-COMP:14247"/>
        <dbReference type="Rhea" id="RHEA-COMP:14392"/>
        <dbReference type="ChEBI" id="CHEBI:15377"/>
        <dbReference type="ChEBI" id="CHEBI:15378"/>
        <dbReference type="ChEBI" id="CHEBI:30616"/>
        <dbReference type="ChEBI" id="CHEBI:33019"/>
        <dbReference type="ChEBI" id="CHEBI:43474"/>
        <dbReference type="ChEBI" id="CHEBI:58228"/>
        <dbReference type="ChEBI" id="CHEBI:76913"/>
        <dbReference type="ChEBI" id="CHEBI:139126"/>
        <dbReference type="ChEBI" id="CHEBI:456215"/>
    </reaction>
</comment>
<dbReference type="GO" id="GO:0003998">
    <property type="term" value="F:acylphosphatase activity"/>
    <property type="evidence" value="ECO:0007669"/>
    <property type="project" value="UniProtKB-EC"/>
</dbReference>
<dbReference type="STRING" id="1748243.Tel_07250"/>
<sequence length="755" mass="82404">MGPSPKRFRLSVKGLVQGVGLRPNVYNLAQQHQLTGWVLNDGQGVTIEIQGRRSAEFIKALGKQPPPLARIDHIITQEIPLQQEQGFAIRSSATGAVTTRIPPDSSVCPACLEQLFDPDSRYYRYPFLNCTHCGPRYTITRSLPYDRSNTTMAGFKMCADCATEYHEPGNRRFHAQPTACPVCGPRLSMPVADILTRIHGGEILAVKGLGGFHLVCDAGNEDAVQRLRQRKHREEKPFAVMVANLNSAATLVELDDAGATVLDSPERPIVLLPKGNSVTLAASIAPGLQWLGLLLPYTPLHYLLFHEAAGRPDGTDWLQQPQALKLVMSSANPGGEPLVIDNAEARQRLGHIADTIVDHNRDILIPCDDTVMRVTDTGPGFIRRARSYVPRAVKLPHEIPPTLALGGHLKNTICVTRGDEAFVSQHIGDMDNAASLRFFEASIKRLLAILDVQPQRVAHDLHPDFHSTRHAQGLHIPAYAVQHHHAHLAAVAAEHHITDPAVGLALDGFGLGTDQTPWGGELMWYNGARCQRLGHLHHIKQPGGDIAAREPWRMAAAFLHHIGRGTEIAQRFAQQPAARQLHQLLEKNINTPEVSSCGRLFDTACGLLGVKLKVSFEGQAPMLLEGLVTQTEVMDDGWVIDNGQLDLTPLLTRLIDCPAVRGANLFHGSLIEALCEWSAQAARTQGTEIVLLSGGCFLNHVLARGVMTGLQQRGLRPYLARQTPPNDGGISLGQAWIAGLMTRADALSDNIQQAE</sequence>
<comment type="pathway">
    <text evidence="1 8">Protein modification; [NiFe] hydrogenase maturation.</text>
</comment>
<dbReference type="InterPro" id="IPR011125">
    <property type="entry name" value="Znf_HypF"/>
</dbReference>
<dbReference type="EC" id="6.2.-.-" evidence="8"/>
<dbReference type="SUPFAM" id="SSF54975">
    <property type="entry name" value="Acylphosphatase/BLUF domain-like"/>
    <property type="match status" value="1"/>
</dbReference>
<dbReference type="InterPro" id="IPR041440">
    <property type="entry name" value="HypF_C"/>
</dbReference>
<evidence type="ECO:0000256" key="1">
    <source>
        <dbReference type="ARBA" id="ARBA00004711"/>
    </source>
</evidence>
<dbReference type="AlphaFoldDB" id="A0A0S2TCU3"/>
<dbReference type="GO" id="GO:0003725">
    <property type="term" value="F:double-stranded RNA binding"/>
    <property type="evidence" value="ECO:0007669"/>
    <property type="project" value="InterPro"/>
</dbReference>
<dbReference type="PANTHER" id="PTHR42959">
    <property type="entry name" value="CARBAMOYLTRANSFERASE"/>
    <property type="match status" value="1"/>
</dbReference>
<keyword evidence="6" id="KW-0862">Zinc</keyword>
<keyword evidence="4" id="KW-0479">Metal-binding</keyword>
<evidence type="ECO:0000256" key="8">
    <source>
        <dbReference type="PIRNR" id="PIRNR006256"/>
    </source>
</evidence>
<comment type="function">
    <text evidence="8">Involved in the maturation of [NiFe] hydrogenases. Along with HypE, it catalyzes the synthesis of the CN ligands of the active site iron of [NiFe]-hydrogenases. HypF functions as a carbamoyl transferase using carbamoylphosphate as a substrate and transferring the carboxamido moiety in an ATP-dependent reaction to the thiolate of the C-terminal cysteine of HypE yielding a protein-S-carboxamide.</text>
</comment>
<dbReference type="Gene3D" id="3.90.870.50">
    <property type="match status" value="1"/>
</dbReference>
<dbReference type="GO" id="GO:0016874">
    <property type="term" value="F:ligase activity"/>
    <property type="evidence" value="ECO:0007669"/>
    <property type="project" value="UniProtKB-UniRule"/>
</dbReference>
<keyword evidence="5" id="KW-0863">Zinc-finger</keyword>
<dbReference type="InterPro" id="IPR004421">
    <property type="entry name" value="Carbamoyltransferase_HypF"/>
</dbReference>
<feature type="domain" description="Acylphosphatase-like" evidence="10">
    <location>
        <begin position="7"/>
        <end position="91"/>
    </location>
</feature>
<dbReference type="InterPro" id="IPR001792">
    <property type="entry name" value="Acylphosphatase-like_dom"/>
</dbReference>
<dbReference type="NCBIfam" id="TIGR00143">
    <property type="entry name" value="hypF"/>
    <property type="match status" value="1"/>
</dbReference>
<evidence type="ECO:0000259" key="10">
    <source>
        <dbReference type="PROSITE" id="PS51160"/>
    </source>
</evidence>
<keyword evidence="9" id="KW-0378">Hydrolase</keyword>
<dbReference type="InterPro" id="IPR036046">
    <property type="entry name" value="Acylphosphatase-like_dom_sf"/>
</dbReference>
<organism evidence="12 13">
    <name type="scientific">Candidatus Tenderia electrophaga</name>
    <dbReference type="NCBI Taxonomy" id="1748243"/>
    <lineage>
        <taxon>Bacteria</taxon>
        <taxon>Pseudomonadati</taxon>
        <taxon>Pseudomonadota</taxon>
        <taxon>Gammaproteobacteria</taxon>
        <taxon>Candidatus Tenderiales</taxon>
        <taxon>Candidatus Tenderiaceae</taxon>
        <taxon>Candidatus Tenderia</taxon>
    </lineage>
</organism>
<dbReference type="GO" id="GO:0008270">
    <property type="term" value="F:zinc ion binding"/>
    <property type="evidence" value="ECO:0007669"/>
    <property type="project" value="UniProtKB-KW"/>
</dbReference>
<evidence type="ECO:0000256" key="4">
    <source>
        <dbReference type="ARBA" id="ARBA00022723"/>
    </source>
</evidence>
<dbReference type="Pfam" id="PF07503">
    <property type="entry name" value="zf-HYPF"/>
    <property type="match status" value="2"/>
</dbReference>
<evidence type="ECO:0000313" key="13">
    <source>
        <dbReference type="Proteomes" id="UP000055136"/>
    </source>
</evidence>
<comment type="catalytic activity">
    <reaction evidence="9">
        <text>an acyl phosphate + H2O = a carboxylate + phosphate + H(+)</text>
        <dbReference type="Rhea" id="RHEA:14965"/>
        <dbReference type="ChEBI" id="CHEBI:15377"/>
        <dbReference type="ChEBI" id="CHEBI:15378"/>
        <dbReference type="ChEBI" id="CHEBI:29067"/>
        <dbReference type="ChEBI" id="CHEBI:43474"/>
        <dbReference type="ChEBI" id="CHEBI:59918"/>
        <dbReference type="EC" id="3.6.1.7"/>
    </reaction>
</comment>
<dbReference type="Gene3D" id="3.30.420.40">
    <property type="match status" value="1"/>
</dbReference>
<dbReference type="Gene3D" id="3.30.110.120">
    <property type="match status" value="1"/>
</dbReference>
<evidence type="ECO:0000256" key="5">
    <source>
        <dbReference type="ARBA" id="ARBA00022771"/>
    </source>
</evidence>
<evidence type="ECO:0000259" key="11">
    <source>
        <dbReference type="PROSITE" id="PS51163"/>
    </source>
</evidence>
<dbReference type="GO" id="GO:0051604">
    <property type="term" value="P:protein maturation"/>
    <property type="evidence" value="ECO:0007669"/>
    <property type="project" value="TreeGrafter"/>
</dbReference>
<dbReference type="PROSITE" id="PS51163">
    <property type="entry name" value="YRDC"/>
    <property type="match status" value="1"/>
</dbReference>
<comment type="similarity">
    <text evidence="2 8">Belongs to the carbamoyltransferase HypF family.</text>
</comment>
<dbReference type="EMBL" id="CP013099">
    <property type="protein sequence ID" value="ALP52967.1"/>
    <property type="molecule type" value="Genomic_DNA"/>
</dbReference>
<dbReference type="PANTHER" id="PTHR42959:SF1">
    <property type="entry name" value="CARBAMOYLTRANSFERASE HYPF"/>
    <property type="match status" value="1"/>
</dbReference>
<evidence type="ECO:0000256" key="7">
    <source>
        <dbReference type="ARBA" id="ARBA00048220"/>
    </source>
</evidence>
<accession>A0A0S2TCU3</accession>
<evidence type="ECO:0000313" key="12">
    <source>
        <dbReference type="EMBL" id="ALP52967.1"/>
    </source>
</evidence>
<dbReference type="Pfam" id="PF22521">
    <property type="entry name" value="HypF_C_2"/>
    <property type="match status" value="1"/>
</dbReference>
<feature type="active site" evidence="9">
    <location>
        <position position="40"/>
    </location>
</feature>
<gene>
    <name evidence="12" type="ORF">Tel_07250</name>
</gene>
<dbReference type="PROSITE" id="PS51160">
    <property type="entry name" value="ACYLPHOSPHATASE_3"/>
    <property type="match status" value="1"/>
</dbReference>
<keyword evidence="13" id="KW-1185">Reference proteome</keyword>
<evidence type="ECO:0000256" key="6">
    <source>
        <dbReference type="ARBA" id="ARBA00022833"/>
    </source>
</evidence>
<dbReference type="Pfam" id="PF01300">
    <property type="entry name" value="Sua5_yciO_yrdC"/>
    <property type="match status" value="1"/>
</dbReference>
<dbReference type="PIRSF" id="PIRSF006256">
    <property type="entry name" value="CMPcnvr_hdrg_mat"/>
    <property type="match status" value="1"/>
</dbReference>
<feature type="domain" description="YrdC-like" evidence="11">
    <location>
        <begin position="188"/>
        <end position="387"/>
    </location>
</feature>
<evidence type="ECO:0000256" key="3">
    <source>
        <dbReference type="ARBA" id="ARBA00022598"/>
    </source>
</evidence>
<proteinExistence type="inferred from homology"/>
<dbReference type="SUPFAM" id="SSF55821">
    <property type="entry name" value="YrdC/RibB"/>
    <property type="match status" value="1"/>
</dbReference>